<evidence type="ECO:0000259" key="1">
    <source>
        <dbReference type="Pfam" id="PF02625"/>
    </source>
</evidence>
<dbReference type="InterPro" id="IPR003777">
    <property type="entry name" value="XdhC_CoxI"/>
</dbReference>
<dbReference type="Proteomes" id="UP001055429">
    <property type="component" value="Chromosome"/>
</dbReference>
<dbReference type="PANTHER" id="PTHR30388">
    <property type="entry name" value="ALDEHYDE OXIDOREDUCTASE MOLYBDENUM COFACTOR ASSEMBLY PROTEIN"/>
    <property type="match status" value="1"/>
</dbReference>
<dbReference type="PANTHER" id="PTHR30388:SF4">
    <property type="entry name" value="MOLYBDENUM COFACTOR INSERTION CHAPERONE PAOD"/>
    <property type="match status" value="1"/>
</dbReference>
<feature type="domain" description="XdhC Rossmann" evidence="2">
    <location>
        <begin position="160"/>
        <end position="299"/>
    </location>
</feature>
<organism evidence="3 4">
    <name type="scientific">Brevundimonas albigilva</name>
    <dbReference type="NCBI Taxonomy" id="1312364"/>
    <lineage>
        <taxon>Bacteria</taxon>
        <taxon>Pseudomonadati</taxon>
        <taxon>Pseudomonadota</taxon>
        <taxon>Alphaproteobacteria</taxon>
        <taxon>Caulobacterales</taxon>
        <taxon>Caulobacteraceae</taxon>
        <taxon>Brevundimonas</taxon>
    </lineage>
</organism>
<protein>
    <submittedName>
        <fullName evidence="3">XdhC family protein</fullName>
    </submittedName>
</protein>
<reference evidence="3" key="1">
    <citation type="submission" date="2022-05" db="EMBL/GenBank/DDBJ databases">
        <title>Brevundimonas albigilva TT17 genome sequence.</title>
        <authorList>
            <person name="Lee K."/>
            <person name="Son H."/>
        </authorList>
    </citation>
    <scope>NUCLEOTIDE SEQUENCE</scope>
    <source>
        <strain evidence="3">TT17</strain>
    </source>
</reference>
<dbReference type="InterPro" id="IPR052698">
    <property type="entry name" value="MoCofactor_Util/Proc"/>
</dbReference>
<dbReference type="RefSeq" id="WP_250201277.1">
    <property type="nucleotide sequence ID" value="NZ_CP097649.1"/>
</dbReference>
<gene>
    <name evidence="3" type="ORF">M8231_08645</name>
</gene>
<dbReference type="Pfam" id="PF02625">
    <property type="entry name" value="XdhC_CoxI"/>
    <property type="match status" value="1"/>
</dbReference>
<evidence type="ECO:0000313" key="4">
    <source>
        <dbReference type="Proteomes" id="UP001055429"/>
    </source>
</evidence>
<evidence type="ECO:0000259" key="2">
    <source>
        <dbReference type="Pfam" id="PF13478"/>
    </source>
</evidence>
<proteinExistence type="predicted"/>
<accession>A0ABY4SJS9</accession>
<sequence length="304" mass="32289">MTDWYPAGLEDDMRPRMFAAADAGQPFALVTIVAAQGGGPRGVGAQMVVTADDMGGFLSGGCIEADVALHARDVLESGQVVRLVYGEGSPFVDTRLPCGGRLDLQVERFTPDDPLLADLRAARDHRRLATLTSDQGRRDLVPGDVQRPDRLRAYAPSQRLIVIGADAFALAIAEEGARQGWETVFVRPNGPEAPPPLAAAYLRDAPAAALERLGCDRWTAVAIATHDADLDHQAIKAALATDAGYVGVLGSRRRLPDRLDRLRSDGVPDDALARLKAPIGLRIGARAPREVAVSVVGEIIGARG</sequence>
<name>A0ABY4SJS9_9CAUL</name>
<dbReference type="Gene3D" id="3.40.50.720">
    <property type="entry name" value="NAD(P)-binding Rossmann-like Domain"/>
    <property type="match status" value="1"/>
</dbReference>
<dbReference type="InterPro" id="IPR027051">
    <property type="entry name" value="XdhC_Rossmann_dom"/>
</dbReference>
<evidence type="ECO:0000313" key="3">
    <source>
        <dbReference type="EMBL" id="URI13906.1"/>
    </source>
</evidence>
<keyword evidence="4" id="KW-1185">Reference proteome</keyword>
<dbReference type="EMBL" id="CP097649">
    <property type="protein sequence ID" value="URI13906.1"/>
    <property type="molecule type" value="Genomic_DNA"/>
</dbReference>
<dbReference type="Pfam" id="PF13478">
    <property type="entry name" value="XdhC_C"/>
    <property type="match status" value="1"/>
</dbReference>
<feature type="domain" description="XdhC- CoxI" evidence="1">
    <location>
        <begin position="21"/>
        <end position="85"/>
    </location>
</feature>